<gene>
    <name evidence="5" type="ORF">NCTC10194_00209</name>
</gene>
<reference evidence="5 6" key="1">
    <citation type="submission" date="2019-01" db="EMBL/GenBank/DDBJ databases">
        <authorList>
            <consortium name="Pathogen Informatics"/>
        </authorList>
    </citation>
    <scope>NUCLEOTIDE SEQUENCE [LARGE SCALE GENOMIC DNA]</scope>
    <source>
        <strain evidence="5 6">NCTC10194</strain>
    </source>
</reference>
<evidence type="ECO:0000313" key="6">
    <source>
        <dbReference type="Proteomes" id="UP000290815"/>
    </source>
</evidence>
<dbReference type="InterPro" id="IPR022382">
    <property type="entry name" value="Mycoplasma_peptidase_DUF31"/>
</dbReference>
<accession>A0A449AUN9</accession>
<protein>
    <submittedName>
        <fullName evidence="5">Domain of uncharacterized function DUF31</fullName>
    </submittedName>
</protein>
<sequence length="791" mass="90233">MKFFKSSKKIASLILLSSPLPFLLSSCYSKIQDANFSENSGSQNIQKAQENKIQEIKEQIVGIRSKINTDIENYNSIYANWSEKIDFYNKIGGDISNVESEVRLFQSQYQVLNDKLNEKIANYQKDTLWKNNAPAQDALAKLKVKIDLSDLDYQKVQNTQLIALLQAMNEENLKTKQAQQNIFNKEQELAQLKTKYFQNQDVIRNDYDTLQKILTNTIANIDEIRQKENALKTLSKVHLVKDTSSEVILLKLSQLEPLPKLPSDIAPSTPIENPDLPNIDNNPSQPNPGDESEDNSNVPSLPWNFPIQDFSKENSYPDSSFMSRFEKLKNSLTSEMIYGEIYDRTFTFKYSIQNKENQNVPFEPAQGTAWIIDYHKYTNAANKYKIFMATNMHVLEFFSNAHSNPKLLNYQDPTQNQVVDFALGKTINRPNFNDIPNKSWKNHIQDKGGNVNYQYGKQNGISSPQIVFAAVDFMNDPNAYNGLDLAAYKAKFLESIEYIKNENGEAQYQAAVRYAQSLNKIPFYSDFAIFEFDIDLNSAQTSGTLKTWVKNAIDALDRYNLRKGEVSPNRLVSDIPFHIADYVSKGQNQLTKAYSDYNNISLANAKNLYVAGYPASRHDLVYWMQNNPTERNSDIISYFKSPKNKDAFAFSTNNFDSKIQSGNPAVKRFWNRPFLDFYGLIYNIRFSSLYYGASGSVVYNDFGQVVGIYSGVSQRAEYGDLLQAASYTPLIQATDIKLANGKIAYAYNLIDGADKTKYPKQTSSYRENLRKIYPNGFEDGSKTTTIFEQGY</sequence>
<dbReference type="RefSeq" id="WP_052353010.1">
    <property type="nucleotide sequence ID" value="NZ_LR215024.1"/>
</dbReference>
<evidence type="ECO:0000313" key="5">
    <source>
        <dbReference type="EMBL" id="VEU70208.1"/>
    </source>
</evidence>
<proteinExistence type="predicted"/>
<keyword evidence="1" id="KW-0175">Coiled coil</keyword>
<feature type="coiled-coil region" evidence="1">
    <location>
        <begin position="95"/>
        <end position="126"/>
    </location>
</feature>
<feature type="domain" description="DUF31" evidence="4">
    <location>
        <begin position="337"/>
        <end position="711"/>
    </location>
</feature>
<feature type="signal peptide" evidence="3">
    <location>
        <begin position="1"/>
        <end position="24"/>
    </location>
</feature>
<dbReference type="Pfam" id="PF01732">
    <property type="entry name" value="Mycop_pep_DUF31"/>
    <property type="match status" value="1"/>
</dbReference>
<dbReference type="PRINTS" id="PR00840">
    <property type="entry name" value="Y06768FAMILY"/>
</dbReference>
<feature type="chain" id="PRO_5019016825" evidence="3">
    <location>
        <begin position="25"/>
        <end position="791"/>
    </location>
</feature>
<keyword evidence="6" id="KW-1185">Reference proteome</keyword>
<keyword evidence="3" id="KW-0732">Signal</keyword>
<evidence type="ECO:0000259" key="4">
    <source>
        <dbReference type="Pfam" id="PF01732"/>
    </source>
</evidence>
<dbReference type="NCBIfam" id="NF045841">
    <property type="entry name" value="Ig_SerProt_MIP"/>
    <property type="match status" value="1"/>
</dbReference>
<dbReference type="AlphaFoldDB" id="A0A449AUN9"/>
<dbReference type="InterPro" id="IPR022381">
    <property type="entry name" value="Uncharacterised_MG067"/>
</dbReference>
<feature type="coiled-coil region" evidence="1">
    <location>
        <begin position="168"/>
        <end position="195"/>
    </location>
</feature>
<evidence type="ECO:0000256" key="1">
    <source>
        <dbReference type="SAM" id="Coils"/>
    </source>
</evidence>
<evidence type="ECO:0000256" key="2">
    <source>
        <dbReference type="SAM" id="MobiDB-lite"/>
    </source>
</evidence>
<dbReference type="PROSITE" id="PS51257">
    <property type="entry name" value="PROKAR_LIPOPROTEIN"/>
    <property type="match status" value="1"/>
</dbReference>
<feature type="region of interest" description="Disordered" evidence="2">
    <location>
        <begin position="261"/>
        <end position="298"/>
    </location>
</feature>
<name>A0A449AUN9_9BACT</name>
<evidence type="ECO:0000256" key="3">
    <source>
        <dbReference type="SAM" id="SignalP"/>
    </source>
</evidence>
<dbReference type="EMBL" id="LR215024">
    <property type="protein sequence ID" value="VEU70208.1"/>
    <property type="molecule type" value="Genomic_DNA"/>
</dbReference>
<dbReference type="KEGG" id="mgly:NCTC10194_00209"/>
<dbReference type="Proteomes" id="UP000290815">
    <property type="component" value="Chromosome"/>
</dbReference>
<organism evidence="5 6">
    <name type="scientific">Mycoplasmopsis glycophila</name>
    <dbReference type="NCBI Taxonomy" id="171285"/>
    <lineage>
        <taxon>Bacteria</taxon>
        <taxon>Bacillati</taxon>
        <taxon>Mycoplasmatota</taxon>
        <taxon>Mycoplasmoidales</taxon>
        <taxon>Metamycoplasmataceae</taxon>
        <taxon>Mycoplasmopsis</taxon>
    </lineage>
</organism>